<dbReference type="EnsemblMetazoa" id="XM_001605772">
    <property type="protein sequence ID" value="XP_001605822"/>
    <property type="gene ID" value="LOC100122219"/>
</dbReference>
<dbReference type="KEGG" id="nvi:100122219"/>
<protein>
    <recommendedName>
        <fullName evidence="4">RING-type domain-containing protein</fullName>
    </recommendedName>
</protein>
<evidence type="ECO:0000259" key="4">
    <source>
        <dbReference type="PROSITE" id="PS50089"/>
    </source>
</evidence>
<dbReference type="GO" id="GO:0008270">
    <property type="term" value="F:zinc ion binding"/>
    <property type="evidence" value="ECO:0007669"/>
    <property type="project" value="UniProtKB-KW"/>
</dbReference>
<dbReference type="Gene3D" id="3.30.40.10">
    <property type="entry name" value="Zinc/RING finger domain, C3HC4 (zinc finger)"/>
    <property type="match status" value="1"/>
</dbReference>
<evidence type="ECO:0000313" key="6">
    <source>
        <dbReference type="Proteomes" id="UP000002358"/>
    </source>
</evidence>
<dbReference type="InterPro" id="IPR013083">
    <property type="entry name" value="Znf_RING/FYVE/PHD"/>
</dbReference>
<evidence type="ECO:0000256" key="1">
    <source>
        <dbReference type="ARBA" id="ARBA00022771"/>
    </source>
</evidence>
<gene>
    <name evidence="5" type="primary">100122219</name>
</gene>
<accession>A0A7M7G767</accession>
<dbReference type="PROSITE" id="PS50089">
    <property type="entry name" value="ZF_RING_2"/>
    <property type="match status" value="1"/>
</dbReference>
<proteinExistence type="predicted"/>
<evidence type="ECO:0000256" key="2">
    <source>
        <dbReference type="ARBA" id="ARBA00022833"/>
    </source>
</evidence>
<keyword evidence="2" id="KW-0862">Zinc</keyword>
<dbReference type="SUPFAM" id="SSF57850">
    <property type="entry name" value="RING/U-box"/>
    <property type="match status" value="1"/>
</dbReference>
<evidence type="ECO:0000256" key="3">
    <source>
        <dbReference type="PROSITE-ProRule" id="PRU00175"/>
    </source>
</evidence>
<keyword evidence="1 3" id="KW-0863">Zinc-finger</keyword>
<dbReference type="AlphaFoldDB" id="A0A7M7G767"/>
<dbReference type="InParanoid" id="A0A7M7G767"/>
<feature type="domain" description="RING-type" evidence="4">
    <location>
        <begin position="26"/>
        <end position="62"/>
    </location>
</feature>
<sequence>MDNKKKRDLVQRCIERTQEVEDVICCPICYETKDNVVLCSVGHHVCVACQSKLVHNSCPTCKSRFTGTKCFLIEKLTRILGNLELTLNDLSKVMQISDNKSDYRTLIKTLLTNLSVFLNKTSSSITCFSKYLKNPKVSEKTDLEKQFQSLTNQLNDLKLYMDNVRVDLILLKE</sequence>
<reference evidence="5" key="1">
    <citation type="submission" date="2021-01" db="UniProtKB">
        <authorList>
            <consortium name="EnsemblMetazoa"/>
        </authorList>
    </citation>
    <scope>IDENTIFICATION</scope>
</reference>
<dbReference type="Proteomes" id="UP000002358">
    <property type="component" value="Chromosome 2"/>
</dbReference>
<keyword evidence="1 3" id="KW-0479">Metal-binding</keyword>
<organism evidence="5 6">
    <name type="scientific">Nasonia vitripennis</name>
    <name type="common">Parasitic wasp</name>
    <dbReference type="NCBI Taxonomy" id="7425"/>
    <lineage>
        <taxon>Eukaryota</taxon>
        <taxon>Metazoa</taxon>
        <taxon>Ecdysozoa</taxon>
        <taxon>Arthropoda</taxon>
        <taxon>Hexapoda</taxon>
        <taxon>Insecta</taxon>
        <taxon>Pterygota</taxon>
        <taxon>Neoptera</taxon>
        <taxon>Endopterygota</taxon>
        <taxon>Hymenoptera</taxon>
        <taxon>Apocrita</taxon>
        <taxon>Proctotrupomorpha</taxon>
        <taxon>Chalcidoidea</taxon>
        <taxon>Pteromalidae</taxon>
        <taxon>Pteromalinae</taxon>
        <taxon>Nasonia</taxon>
    </lineage>
</organism>
<dbReference type="InterPro" id="IPR001841">
    <property type="entry name" value="Znf_RING"/>
</dbReference>
<keyword evidence="6" id="KW-1185">Reference proteome</keyword>
<dbReference type="OMA" id="RCIERTQ"/>
<name>A0A7M7G767_NASVI</name>
<evidence type="ECO:0000313" key="5">
    <source>
        <dbReference type="EnsemblMetazoa" id="XP_001605822"/>
    </source>
</evidence>